<feature type="transmembrane region" description="Helical" evidence="7">
    <location>
        <begin position="418"/>
        <end position="437"/>
    </location>
</feature>
<evidence type="ECO:0000313" key="10">
    <source>
        <dbReference type="Proteomes" id="UP001595955"/>
    </source>
</evidence>
<feature type="transmembrane region" description="Helical" evidence="7">
    <location>
        <begin position="348"/>
        <end position="372"/>
    </location>
</feature>
<evidence type="ECO:0000313" key="9">
    <source>
        <dbReference type="EMBL" id="MFC4555170.1"/>
    </source>
</evidence>
<dbReference type="RefSeq" id="WP_122825535.1">
    <property type="nucleotide sequence ID" value="NZ_CP033325.1"/>
</dbReference>
<feature type="transmembrane region" description="Helical" evidence="7">
    <location>
        <begin position="675"/>
        <end position="695"/>
    </location>
</feature>
<feature type="transmembrane region" description="Helical" evidence="7">
    <location>
        <begin position="563"/>
        <end position="581"/>
    </location>
</feature>
<feature type="transmembrane region" description="Helical" evidence="7">
    <location>
        <begin position="230"/>
        <end position="249"/>
    </location>
</feature>
<organism evidence="9 10">
    <name type="scientific">Georgenia faecalis</name>
    <dbReference type="NCBI Taxonomy" id="2483799"/>
    <lineage>
        <taxon>Bacteria</taxon>
        <taxon>Bacillati</taxon>
        <taxon>Actinomycetota</taxon>
        <taxon>Actinomycetes</taxon>
        <taxon>Micrococcales</taxon>
        <taxon>Bogoriellaceae</taxon>
        <taxon>Georgenia</taxon>
    </lineage>
</organism>
<name>A0ABV9D954_9MICO</name>
<dbReference type="Pfam" id="PF03176">
    <property type="entry name" value="MMPL"/>
    <property type="match status" value="3"/>
</dbReference>
<dbReference type="PANTHER" id="PTHR33406">
    <property type="entry name" value="MEMBRANE PROTEIN MJ1562-RELATED"/>
    <property type="match status" value="1"/>
</dbReference>
<keyword evidence="6 7" id="KW-0472">Membrane</keyword>
<dbReference type="InterPro" id="IPR004869">
    <property type="entry name" value="MMPL_dom"/>
</dbReference>
<protein>
    <submittedName>
        <fullName evidence="9">MMPL family transporter</fullName>
    </submittedName>
</protein>
<feature type="transmembrane region" description="Helical" evidence="7">
    <location>
        <begin position="255"/>
        <end position="276"/>
    </location>
</feature>
<proteinExistence type="inferred from homology"/>
<feature type="transmembrane region" description="Helical" evidence="7">
    <location>
        <begin position="701"/>
        <end position="724"/>
    </location>
</feature>
<gene>
    <name evidence="9" type="ORF">ACFO3F_07900</name>
</gene>
<dbReference type="SUPFAM" id="SSF82866">
    <property type="entry name" value="Multidrug efflux transporter AcrB transmembrane domain"/>
    <property type="match status" value="2"/>
</dbReference>
<keyword evidence="3" id="KW-1003">Cell membrane</keyword>
<evidence type="ECO:0000256" key="2">
    <source>
        <dbReference type="ARBA" id="ARBA00010157"/>
    </source>
</evidence>
<dbReference type="EMBL" id="JBHSGF010000004">
    <property type="protein sequence ID" value="MFC4555170.1"/>
    <property type="molecule type" value="Genomic_DNA"/>
</dbReference>
<feature type="transmembrane region" description="Helical" evidence="7">
    <location>
        <begin position="593"/>
        <end position="612"/>
    </location>
</feature>
<reference evidence="10" key="1">
    <citation type="journal article" date="2019" name="Int. J. Syst. Evol. Microbiol.">
        <title>The Global Catalogue of Microorganisms (GCM) 10K type strain sequencing project: providing services to taxonomists for standard genome sequencing and annotation.</title>
        <authorList>
            <consortium name="The Broad Institute Genomics Platform"/>
            <consortium name="The Broad Institute Genome Sequencing Center for Infectious Disease"/>
            <person name="Wu L."/>
            <person name="Ma J."/>
        </authorList>
    </citation>
    <scope>NUCLEOTIDE SEQUENCE [LARGE SCALE GENOMIC DNA]</scope>
    <source>
        <strain evidence="10">JCM 3369</strain>
    </source>
</reference>
<dbReference type="Proteomes" id="UP001595955">
    <property type="component" value="Unassembled WGS sequence"/>
</dbReference>
<evidence type="ECO:0000259" key="8">
    <source>
        <dbReference type="PROSITE" id="PS50156"/>
    </source>
</evidence>
<evidence type="ECO:0000256" key="3">
    <source>
        <dbReference type="ARBA" id="ARBA00022475"/>
    </source>
</evidence>
<evidence type="ECO:0000256" key="7">
    <source>
        <dbReference type="SAM" id="Phobius"/>
    </source>
</evidence>
<comment type="caution">
    <text evidence="9">The sequence shown here is derived from an EMBL/GenBank/DDBJ whole genome shotgun (WGS) entry which is preliminary data.</text>
</comment>
<feature type="transmembrane region" description="Helical" evidence="7">
    <location>
        <begin position="632"/>
        <end position="655"/>
    </location>
</feature>
<feature type="transmembrane region" description="Helical" evidence="7">
    <location>
        <begin position="205"/>
        <end position="223"/>
    </location>
</feature>
<evidence type="ECO:0000256" key="1">
    <source>
        <dbReference type="ARBA" id="ARBA00004651"/>
    </source>
</evidence>
<feature type="transmembrane region" description="Helical" evidence="7">
    <location>
        <begin position="323"/>
        <end position="342"/>
    </location>
</feature>
<accession>A0ABV9D954</accession>
<comment type="subcellular location">
    <subcellularLocation>
        <location evidence="1">Cell membrane</location>
        <topology evidence="1">Multi-pass membrane protein</topology>
    </subcellularLocation>
</comment>
<evidence type="ECO:0000256" key="4">
    <source>
        <dbReference type="ARBA" id="ARBA00022692"/>
    </source>
</evidence>
<comment type="similarity">
    <text evidence="2">Belongs to the resistance-nodulation-cell division (RND) (TC 2.A.6) family. MmpL subfamily.</text>
</comment>
<dbReference type="Gene3D" id="1.20.1640.10">
    <property type="entry name" value="Multidrug efflux transporter AcrB transmembrane domain"/>
    <property type="match status" value="2"/>
</dbReference>
<dbReference type="InterPro" id="IPR000731">
    <property type="entry name" value="SSD"/>
</dbReference>
<keyword evidence="5 7" id="KW-1133">Transmembrane helix</keyword>
<keyword evidence="10" id="KW-1185">Reference proteome</keyword>
<evidence type="ECO:0000256" key="5">
    <source>
        <dbReference type="ARBA" id="ARBA00022989"/>
    </source>
</evidence>
<dbReference type="PANTHER" id="PTHR33406:SF11">
    <property type="entry name" value="MEMBRANE PROTEIN SCO6666-RELATED"/>
    <property type="match status" value="1"/>
</dbReference>
<feature type="domain" description="SSD" evidence="8">
    <location>
        <begin position="237"/>
        <end position="374"/>
    </location>
</feature>
<dbReference type="PROSITE" id="PS50156">
    <property type="entry name" value="SSD"/>
    <property type="match status" value="1"/>
</dbReference>
<sequence length="754" mass="78759">MSAVFDRLGRTVARHPRTTVLAWLALALVSVLLAGGLTGEGLFARLQTGEPAAPGSDSERGREILDEASSAGEEISLLVEGVDLADPAVVAEITTALQPVHGDLADLDGVAEVVSPFVLPGGLEHPAAGSLVAADQDGFLLSVTLEEDLPDAAAVHDAVVERLDEVPADLADMTGGDVEVLTSSPTLIADAIVGQVQEDLVRGEVVALPLALLLMVVVFGGFLAASMPLVGALASIAVGLGALLGFTYVMDIDSYMINVLTVVGLGLSVDYGLLVVSRYREELRHALAAEPAADDDDRRRRRAGRDEAVTAALGRTLATAGRTVTFSAVTIALAIAGMVFMTPELIRALSAAGVTIVVLSVLASITLVPALLSLIGRRLDRPSVLSRVPGLRRVVGGLGDVAPEEGVFSRIARFVHAYPWPVLLGVLAILVVLASPLRSFDMRSSGVELLPSESDQRDFITSLVEDYPAAEAPAVVVVVDGTEEEAAALAEEVAALDGVTAVGPPAPAGEYTTLGVRLSTDDPGGAEAAAVVSEIRDLDAEVETWVTGQSAIQKDFNDALVDGMPWVILFVAAAVLVLLFLMTGSVLIPIKALLTNALSLAASLGITVWIFVEGHLADVLGFEPVAGLEATVVPLIITFGFGLAMDYEVFLLARIKEFWDAGLPNDLAVERGLQLMGRIITSAAAIIIAVFAGFASGDLIVIKQVGLALAVTVLIDATLVRLLLVPATMTLLGKWNWWAPAPLARLYEKVKIVH</sequence>
<keyword evidence="4 7" id="KW-0812">Transmembrane</keyword>
<evidence type="ECO:0000256" key="6">
    <source>
        <dbReference type="ARBA" id="ARBA00023136"/>
    </source>
</evidence>
<dbReference type="InterPro" id="IPR050545">
    <property type="entry name" value="Mycobact_MmpL"/>
</dbReference>